<dbReference type="Gene3D" id="2.160.20.80">
    <property type="entry name" value="E3 ubiquitin-protein ligase SopA"/>
    <property type="match status" value="1"/>
</dbReference>
<sequence length="537" mass="58688">MTPSASTSNLTMLNRRARYIVALEQLGSSDPTVRMSGVYALVWLVDEWMNTDDAPAAQCRQEAQAAISSLCAYVRSPFSLASEYARFSSLEPAPFINEQEKQLFTVDKALFEAEAQVRAGIVEAIHSRTIVVDGKPGAWSGFQFDFTGSVFFYPVTFTGSCWGRPLSLRGCTYHASADFSRSVYYGDVDFSDSVFGGPTSFGYSVYRQAAKVHGCTFNGPVFFGVSHYHQGLDARTNLYNSDADFSGSVYRDDAYLHGCNYYGDANLSRCTYFGEAVLAGSTYMRDAAFQSSVYYGYASLSSRCREHADFSHCVYFSDMDMYDSQYRGYTDFTHCVYYGNANFGASSYEGTVSFSGSTYLGDVAMGQCRYEAGVDFSGSLYLGGPSREPAGMAGSSYGGAANFGQSIYCGTADIGESKFMAGAPPSTGVFLTPPSITISVTAPAAGTIFGWWAASPRARGHSACRRLRRWACTCAPSKRLWRPCTMCRPARMRTVVCISGCLRRAPFLRGGCGHYERLFFSGCCPHRPSRQVLGGGW</sequence>
<reference evidence="1 2" key="1">
    <citation type="submission" date="2016-10" db="EMBL/GenBank/DDBJ databases">
        <title>Genome sequence of Rothia aeria strain JCM11412.</title>
        <authorList>
            <person name="Nambu T."/>
        </authorList>
    </citation>
    <scope>NUCLEOTIDE SEQUENCE [LARGE SCALE GENOMIC DNA]</scope>
    <source>
        <strain evidence="1 2">JCM 11412</strain>
    </source>
</reference>
<evidence type="ECO:0000313" key="1">
    <source>
        <dbReference type="EMBL" id="BAV89020.1"/>
    </source>
</evidence>
<evidence type="ECO:0000313" key="2">
    <source>
        <dbReference type="Proteomes" id="UP000250241"/>
    </source>
</evidence>
<organism evidence="1 2">
    <name type="scientific">Rothia aeria</name>
    <dbReference type="NCBI Taxonomy" id="172042"/>
    <lineage>
        <taxon>Bacteria</taxon>
        <taxon>Bacillati</taxon>
        <taxon>Actinomycetota</taxon>
        <taxon>Actinomycetes</taxon>
        <taxon>Micrococcales</taxon>
        <taxon>Micrococcaceae</taxon>
        <taxon>Rothia</taxon>
    </lineage>
</organism>
<dbReference type="Proteomes" id="UP000250241">
    <property type="component" value="Chromosome"/>
</dbReference>
<proteinExistence type="predicted"/>
<dbReference type="EMBL" id="AP017895">
    <property type="protein sequence ID" value="BAV89020.1"/>
    <property type="molecule type" value="Genomic_DNA"/>
</dbReference>
<keyword evidence="2" id="KW-1185">Reference proteome</keyword>
<accession>A0A2Z5R359</accession>
<protein>
    <submittedName>
        <fullName evidence="1">Uncharacterized protein</fullName>
    </submittedName>
</protein>
<name>A0A2Z5R359_9MICC</name>
<dbReference type="AlphaFoldDB" id="A0A2Z5R359"/>
<gene>
    <name evidence="1" type="ORF">RA11412_2721</name>
</gene>
<dbReference type="KEGG" id="raj:RA11412_2721"/>